<dbReference type="InterPro" id="IPR041498">
    <property type="entry name" value="Big_6"/>
</dbReference>
<dbReference type="Gene3D" id="2.160.20.110">
    <property type="match status" value="2"/>
</dbReference>
<feature type="region of interest" description="Disordered" evidence="1">
    <location>
        <begin position="1577"/>
        <end position="1622"/>
    </location>
</feature>
<dbReference type="InterPro" id="IPR013783">
    <property type="entry name" value="Ig-like_fold"/>
</dbReference>
<dbReference type="Gene3D" id="2.60.40.10">
    <property type="entry name" value="Immunoglobulins"/>
    <property type="match status" value="7"/>
</dbReference>
<feature type="transmembrane region" description="Helical" evidence="2">
    <location>
        <begin position="1638"/>
        <end position="1657"/>
    </location>
</feature>
<feature type="domain" description="Bacterial Ig" evidence="4">
    <location>
        <begin position="1129"/>
        <end position="1206"/>
    </location>
</feature>
<evidence type="ECO:0000256" key="1">
    <source>
        <dbReference type="SAM" id="MobiDB-lite"/>
    </source>
</evidence>
<organism evidence="5 6">
    <name type="scientific">Lactococcus garvieae</name>
    <dbReference type="NCBI Taxonomy" id="1363"/>
    <lineage>
        <taxon>Bacteria</taxon>
        <taxon>Bacillati</taxon>
        <taxon>Bacillota</taxon>
        <taxon>Bacilli</taxon>
        <taxon>Lactobacillales</taxon>
        <taxon>Streptococcaceae</taxon>
        <taxon>Lactococcus</taxon>
    </lineage>
</organism>
<protein>
    <submittedName>
        <fullName evidence="5">Ig-like domain-containing protein</fullName>
    </submittedName>
</protein>
<sequence length="1678" mass="179130">MPIYTYAAERLEEIDAMSISVSNYAEFNQALNDNPYGKIELKNDIKIPESYSMVKNFEGTLDGKGYKITNLKGPIFREVNNAILKNLVFEDVAILVDYETPFSKAPLAETVNNSIISNIHVMSGYIRQTVSYSKAGAIGGLVGEVTGSTTIENSSVNLNIQGQTMGGLVGRTSGNDNLFENNMVLGVMETSISVVKAGGISSIIEGKTTLRNSYIQMDYLNTDNLFRGVSDFNGSGVVENIFVGNSIFGKGSYKFTNARSNYTFKNNRVVKDIDGAFTASEGISSDYSYNSASLAFFSGVLTWDFANVWEMSGSTPILKSRGKSIAQIDSVKTVRTFKEFTDAIKSNSAANVVLAADLDGSNNTTISTAFTGTIEGNGYKISNLQQALFAEIKKATIKNLVLNDANIKSGTAVLASVASNSSLIEDVHVVDSVLERTSGNVGLVVGELLSSSKISKSSARGTVTGRFVGLLVGLSSASTIENSYAVGKISKQVASDERSGGLVGNPTNKSTLTNVYAKVDNNSKKYHGGLLGWTYSYSGSSITVKNGLSLSDVRNNGKKFSYDNAQSSWTNNYQLSSTTGVANASPIITATEDDISKKDFYTEKLNWNTSDIWFVDEASSKRAPTLRNSDPYYQITSLESPMVDTVLANDTVISGNVQTGQVGQRVVASILGKTIGEGKLDSNLNFKFMIAAQHENTAIEVAVFDNVTSKSTTTYVKGNIPLIPQVEAVKDTDTMVSGYTTPNVEVTMSNSKGENLGKVTSDTQGSFMLELKKQTAGTELIFVAKNSYGQSDEQKIVVKQTPYQAPELDNDISASTTKVTGSGAKPNSDVVMKRSNLILAETTADKEGKFTLEFSAQQMDTELTVYYIVDQTKSDEFTTSVISPPPGAPTVNPIDDRSTNLSGTTEINTNIKVTNEEGKVLGDGISNQSGDFNIKIPVQLAGTKLIVTPSNRFGIGESKTVVVDLTAPDVPIVNPVSTTDEVVSGQGKVGATAKVRVDGATIGEGIVDQEGNFEVKIPKQKFGTVLEVYLENEKGISRSINVEVGMLPPDSPQVNEVFDNSEILTGTGEPEAEVTVRVGSKEIGKGTVDEDGNFAVQIPKQNAGIRLNVFLTNEIGKSDPVEVEVQLTAPEAPAVDEYYEDDTMITGTGKPGSKVLVEIDGVVVGTGNINMTGEFSLPLSGYKVNKSINVYLENVAGVSETTTILVKLSPPASPTLKPLKEEVTTLIGKGKENTAVLVYKNDELIGTGQSDANGDFKVEIPGQQYRTELTIVMKNAAGTSPATLLTVGLVEPDAPQVSPVTDNDDSLSGLGKKDSEIIVYANNRQIGRGNVQEDGTFKINIASQKVGTVISVYNSNAYGTSDATEILVTLGAPGTPKVDEINDLDTTVSGIGKSSATMVVLANDKEITRTTVADDNSFAVEITSLNANDVVTVYQLNDAGQSEQVSTTVQLTAPQKPSVDSVNDQTTAVKGTGKPNATANIKLEDGTLLGFGKVDQNGNFSVNITKQAAYTILLVTLENEAGVSPFKMLLVSQTSTSTEKSDTDFITGESATINMQGSEISGSDLLENIEKEITSAKSKVTGSGKSTGTKDTSTKDKTEEETSSLEEPLSEQEDSKNTSTSKKGIAGLDELNEITAPVMAATLSVGMFLVLLIVYAYQKYYLGKEINLKLKYFIKKFE</sequence>
<feature type="domain" description="Bacterial Ig" evidence="4">
    <location>
        <begin position="722"/>
        <end position="798"/>
    </location>
</feature>
<feature type="domain" description="Bacterial Ig" evidence="4">
    <location>
        <begin position="1453"/>
        <end position="1522"/>
    </location>
</feature>
<dbReference type="RefSeq" id="WP_264308158.1">
    <property type="nucleotide sequence ID" value="NZ_CP109635.1"/>
</dbReference>
<evidence type="ECO:0000313" key="5">
    <source>
        <dbReference type="EMBL" id="UYT10305.1"/>
    </source>
</evidence>
<name>A0AA46YQU7_9LACT</name>
<dbReference type="GO" id="GO:0008270">
    <property type="term" value="F:zinc ion binding"/>
    <property type="evidence" value="ECO:0007669"/>
    <property type="project" value="InterPro"/>
</dbReference>
<feature type="domain" description="Bacterial Ig" evidence="4">
    <location>
        <begin position="1292"/>
        <end position="1368"/>
    </location>
</feature>
<feature type="domain" description="Bacterial Ig" evidence="4">
    <location>
        <begin position="967"/>
        <end position="1035"/>
    </location>
</feature>
<keyword evidence="2" id="KW-1133">Transmembrane helix</keyword>
<feature type="domain" description="Peptidase M26 N-terminal" evidence="3">
    <location>
        <begin position="332"/>
        <end position="429"/>
    </location>
</feature>
<feature type="domain" description="Bacterial Ig" evidence="4">
    <location>
        <begin position="1211"/>
        <end position="1286"/>
    </location>
</feature>
<feature type="region of interest" description="Disordered" evidence="1">
    <location>
        <begin position="878"/>
        <end position="901"/>
    </location>
</feature>
<dbReference type="Pfam" id="PF17936">
    <property type="entry name" value="Big_6"/>
    <property type="match status" value="9"/>
</dbReference>
<feature type="compositionally biased region" description="Acidic residues" evidence="1">
    <location>
        <begin position="1601"/>
        <end position="1612"/>
    </location>
</feature>
<evidence type="ECO:0000313" key="6">
    <source>
        <dbReference type="Proteomes" id="UP001164042"/>
    </source>
</evidence>
<feature type="domain" description="Bacterial Ig" evidence="4">
    <location>
        <begin position="886"/>
        <end position="954"/>
    </location>
</feature>
<dbReference type="NCBIfam" id="NF033510">
    <property type="entry name" value="Ca_tandemer"/>
    <property type="match status" value="1"/>
</dbReference>
<feature type="domain" description="Bacterial Ig" evidence="4">
    <location>
        <begin position="1372"/>
        <end position="1449"/>
    </location>
</feature>
<dbReference type="GO" id="GO:0016020">
    <property type="term" value="C:membrane"/>
    <property type="evidence" value="ECO:0007669"/>
    <property type="project" value="InterPro"/>
</dbReference>
<feature type="domain" description="Peptidase M26 N-terminal" evidence="3">
    <location>
        <begin position="23"/>
        <end position="121"/>
    </location>
</feature>
<reference evidence="5" key="1">
    <citation type="submission" date="2022-10" db="EMBL/GenBank/DDBJ databases">
        <title>Genome assembly of Lactococcus garvieae isolates from cricket gut.</title>
        <authorList>
            <person name="Luecke A.R."/>
            <person name="Brown A.M.V."/>
            <person name="Wakeman C.A."/>
        </authorList>
    </citation>
    <scope>NUCLEOTIDE SEQUENCE</scope>
    <source>
        <strain evidence="5">Alexii-11_2</strain>
    </source>
</reference>
<keyword evidence="2" id="KW-0472">Membrane</keyword>
<dbReference type="Pfam" id="PF05342">
    <property type="entry name" value="Peptidase_M26_N"/>
    <property type="match status" value="2"/>
</dbReference>
<dbReference type="InterPro" id="IPR008006">
    <property type="entry name" value="Peptidase_M26_N_dom"/>
</dbReference>
<dbReference type="EMBL" id="CP109635">
    <property type="protein sequence ID" value="UYT10305.1"/>
    <property type="molecule type" value="Genomic_DNA"/>
</dbReference>
<feature type="compositionally biased region" description="Low complexity" evidence="1">
    <location>
        <begin position="1577"/>
        <end position="1591"/>
    </location>
</feature>
<accession>A0AA46YQU7</accession>
<evidence type="ECO:0000259" key="4">
    <source>
        <dbReference type="Pfam" id="PF17936"/>
    </source>
</evidence>
<proteinExistence type="predicted"/>
<evidence type="ECO:0000259" key="3">
    <source>
        <dbReference type="Pfam" id="PF05342"/>
    </source>
</evidence>
<evidence type="ECO:0000256" key="2">
    <source>
        <dbReference type="SAM" id="Phobius"/>
    </source>
</evidence>
<feature type="domain" description="Bacterial Ig" evidence="4">
    <location>
        <begin position="1049"/>
        <end position="1124"/>
    </location>
</feature>
<gene>
    <name evidence="5" type="ORF">OF801_10250</name>
</gene>
<dbReference type="Proteomes" id="UP001164042">
    <property type="component" value="Chromosome"/>
</dbReference>
<keyword evidence="2" id="KW-0812">Transmembrane</keyword>
<dbReference type="GO" id="GO:0004222">
    <property type="term" value="F:metalloendopeptidase activity"/>
    <property type="evidence" value="ECO:0007669"/>
    <property type="project" value="InterPro"/>
</dbReference>